<dbReference type="InterPro" id="IPR027417">
    <property type="entry name" value="P-loop_NTPase"/>
</dbReference>
<evidence type="ECO:0000313" key="8">
    <source>
        <dbReference type="Proteomes" id="UP000276634"/>
    </source>
</evidence>
<dbReference type="HAMAP" id="MF_00376">
    <property type="entry name" value="Dephospho_CoA_kinase"/>
    <property type="match status" value="1"/>
</dbReference>
<comment type="pathway">
    <text evidence="5">Cofactor biosynthesis; coenzyme A biosynthesis; CoA from (R)-pantothenate: step 5/5.</text>
</comment>
<dbReference type="AlphaFoldDB" id="A0A3N1XTW6"/>
<keyword evidence="2 5" id="KW-0547">Nucleotide-binding</keyword>
<evidence type="ECO:0000256" key="4">
    <source>
        <dbReference type="ARBA" id="ARBA00022993"/>
    </source>
</evidence>
<dbReference type="NCBIfam" id="TIGR00152">
    <property type="entry name" value="dephospho-CoA kinase"/>
    <property type="match status" value="1"/>
</dbReference>
<dbReference type="EMBL" id="RJVI01000003">
    <property type="protein sequence ID" value="ROR29698.1"/>
    <property type="molecule type" value="Genomic_DNA"/>
</dbReference>
<dbReference type="SUPFAM" id="SSF52540">
    <property type="entry name" value="P-loop containing nucleoside triphosphate hydrolases"/>
    <property type="match status" value="1"/>
</dbReference>
<dbReference type="OrthoDB" id="9812943at2"/>
<dbReference type="PANTHER" id="PTHR10695:SF46">
    <property type="entry name" value="BIFUNCTIONAL COENZYME A SYNTHASE-RELATED"/>
    <property type="match status" value="1"/>
</dbReference>
<dbReference type="GO" id="GO:0005737">
    <property type="term" value="C:cytoplasm"/>
    <property type="evidence" value="ECO:0007669"/>
    <property type="project" value="UniProtKB-SubCell"/>
</dbReference>
<dbReference type="Gene3D" id="3.40.50.300">
    <property type="entry name" value="P-loop containing nucleotide triphosphate hydrolases"/>
    <property type="match status" value="1"/>
</dbReference>
<evidence type="ECO:0000256" key="2">
    <source>
        <dbReference type="ARBA" id="ARBA00022741"/>
    </source>
</evidence>
<sequence length="204" mass="22295">MLRVGLTGGIASGKSAVAERFARLGVPVIDTDQVAREVVEPGEPALAAVVEAFGPEVLDRTGRLDRRRMRALVFSDPASRRRLEAILHPAIWARTERRLEGLDAPYAVVVVPLLVETGAQHRFHRILVVDAPERLQLERLVRRDRMDEAAARAMIAAQAPRAARLAAADDVIVNDGPPEALDEAVARLHARYRALADLPPPPRG</sequence>
<accession>A0A3N1XTW6</accession>
<keyword evidence="4 5" id="KW-0173">Coenzyme A biosynthesis</keyword>
<evidence type="ECO:0000256" key="1">
    <source>
        <dbReference type="ARBA" id="ARBA00009018"/>
    </source>
</evidence>
<comment type="function">
    <text evidence="5">Catalyzes the phosphorylation of the 3'-hydroxyl group of dephosphocoenzyme A to form coenzyme A.</text>
</comment>
<comment type="caution">
    <text evidence="7">The sequence shown here is derived from an EMBL/GenBank/DDBJ whole genome shotgun (WGS) entry which is preliminary data.</text>
</comment>
<dbReference type="Proteomes" id="UP000276634">
    <property type="component" value="Unassembled WGS sequence"/>
</dbReference>
<name>A0A3N1XTW6_9GAMM</name>
<dbReference type="PROSITE" id="PS51219">
    <property type="entry name" value="DPCK"/>
    <property type="match status" value="1"/>
</dbReference>
<dbReference type="GO" id="GO:0005524">
    <property type="term" value="F:ATP binding"/>
    <property type="evidence" value="ECO:0007669"/>
    <property type="project" value="UniProtKB-UniRule"/>
</dbReference>
<gene>
    <name evidence="5" type="primary">coaE</name>
    <name evidence="7" type="ORF">EDC57_2370</name>
</gene>
<keyword evidence="5" id="KW-0808">Transferase</keyword>
<keyword evidence="8" id="KW-1185">Reference proteome</keyword>
<dbReference type="CDD" id="cd02022">
    <property type="entry name" value="DPCK"/>
    <property type="match status" value="1"/>
</dbReference>
<comment type="similarity">
    <text evidence="1 5">Belongs to the CoaE family.</text>
</comment>
<evidence type="ECO:0000313" key="7">
    <source>
        <dbReference type="EMBL" id="ROR29698.1"/>
    </source>
</evidence>
<evidence type="ECO:0000256" key="3">
    <source>
        <dbReference type="ARBA" id="ARBA00022840"/>
    </source>
</evidence>
<keyword evidence="5 7" id="KW-0418">Kinase</keyword>
<keyword evidence="3 5" id="KW-0067">ATP-binding</keyword>
<keyword evidence="5" id="KW-0963">Cytoplasm</keyword>
<dbReference type="InterPro" id="IPR001977">
    <property type="entry name" value="Depp_CoAkinase"/>
</dbReference>
<dbReference type="UniPathway" id="UPA00241">
    <property type="reaction ID" value="UER00356"/>
</dbReference>
<dbReference type="EC" id="2.7.1.24" evidence="5 6"/>
<dbReference type="GO" id="GO:0015937">
    <property type="term" value="P:coenzyme A biosynthetic process"/>
    <property type="evidence" value="ECO:0007669"/>
    <property type="project" value="UniProtKB-UniRule"/>
</dbReference>
<feature type="binding site" evidence="5">
    <location>
        <begin position="11"/>
        <end position="16"/>
    </location>
    <ligand>
        <name>ATP</name>
        <dbReference type="ChEBI" id="CHEBI:30616"/>
    </ligand>
</feature>
<protein>
    <recommendedName>
        <fullName evidence="5 6">Dephospho-CoA kinase</fullName>
        <ecNumber evidence="5 6">2.7.1.24</ecNumber>
    </recommendedName>
    <alternativeName>
        <fullName evidence="5">Dephosphocoenzyme A kinase</fullName>
    </alternativeName>
</protein>
<dbReference type="Pfam" id="PF01121">
    <property type="entry name" value="CoaE"/>
    <property type="match status" value="1"/>
</dbReference>
<comment type="catalytic activity">
    <reaction evidence="5">
        <text>3'-dephospho-CoA + ATP = ADP + CoA + H(+)</text>
        <dbReference type="Rhea" id="RHEA:18245"/>
        <dbReference type="ChEBI" id="CHEBI:15378"/>
        <dbReference type="ChEBI" id="CHEBI:30616"/>
        <dbReference type="ChEBI" id="CHEBI:57287"/>
        <dbReference type="ChEBI" id="CHEBI:57328"/>
        <dbReference type="ChEBI" id="CHEBI:456216"/>
        <dbReference type="EC" id="2.7.1.24"/>
    </reaction>
</comment>
<comment type="subcellular location">
    <subcellularLocation>
        <location evidence="5">Cytoplasm</location>
    </subcellularLocation>
</comment>
<evidence type="ECO:0000256" key="5">
    <source>
        <dbReference type="HAMAP-Rule" id="MF_00376"/>
    </source>
</evidence>
<dbReference type="RefSeq" id="WP_123402096.1">
    <property type="nucleotide sequence ID" value="NZ_RJVI01000003.1"/>
</dbReference>
<dbReference type="GO" id="GO:0004140">
    <property type="term" value="F:dephospho-CoA kinase activity"/>
    <property type="evidence" value="ECO:0007669"/>
    <property type="project" value="UniProtKB-UniRule"/>
</dbReference>
<dbReference type="PANTHER" id="PTHR10695">
    <property type="entry name" value="DEPHOSPHO-COA KINASE-RELATED"/>
    <property type="match status" value="1"/>
</dbReference>
<proteinExistence type="inferred from homology"/>
<reference evidence="7 8" key="1">
    <citation type="submission" date="2018-11" db="EMBL/GenBank/DDBJ databases">
        <title>Genomic Encyclopedia of Type Strains, Phase IV (KMG-IV): sequencing the most valuable type-strain genomes for metagenomic binning, comparative biology and taxonomic classification.</title>
        <authorList>
            <person name="Goeker M."/>
        </authorList>
    </citation>
    <scope>NUCLEOTIDE SEQUENCE [LARGE SCALE GENOMIC DNA]</scope>
    <source>
        <strain evidence="7 8">DSM 100275</strain>
    </source>
</reference>
<evidence type="ECO:0000256" key="6">
    <source>
        <dbReference type="NCBIfam" id="TIGR00152"/>
    </source>
</evidence>
<organism evidence="7 8">
    <name type="scientific">Inmirania thermothiophila</name>
    <dbReference type="NCBI Taxonomy" id="1750597"/>
    <lineage>
        <taxon>Bacteria</taxon>
        <taxon>Pseudomonadati</taxon>
        <taxon>Pseudomonadota</taxon>
        <taxon>Gammaproteobacteria</taxon>
        <taxon>Chromatiales</taxon>
        <taxon>Ectothiorhodospiraceae</taxon>
        <taxon>Inmirania</taxon>
    </lineage>
</organism>